<organism evidence="1 2">
    <name type="scientific">Blastopirellula marina DSM 3645</name>
    <dbReference type="NCBI Taxonomy" id="314230"/>
    <lineage>
        <taxon>Bacteria</taxon>
        <taxon>Pseudomonadati</taxon>
        <taxon>Planctomycetota</taxon>
        <taxon>Planctomycetia</taxon>
        <taxon>Pirellulales</taxon>
        <taxon>Pirellulaceae</taxon>
        <taxon>Blastopirellula</taxon>
    </lineage>
</organism>
<evidence type="ECO:0000313" key="1">
    <source>
        <dbReference type="EMBL" id="EAQ79497.1"/>
    </source>
</evidence>
<dbReference type="EMBL" id="AANZ01000014">
    <property type="protein sequence ID" value="EAQ79497.1"/>
    <property type="molecule type" value="Genomic_DNA"/>
</dbReference>
<gene>
    <name evidence="1" type="ORF">DSM3645_03438</name>
</gene>
<reference evidence="1 2" key="1">
    <citation type="submission" date="2006-02" db="EMBL/GenBank/DDBJ databases">
        <authorList>
            <person name="Amann R."/>
            <person name="Ferriera S."/>
            <person name="Johnson J."/>
            <person name="Kravitz S."/>
            <person name="Halpern A."/>
            <person name="Remington K."/>
            <person name="Beeson K."/>
            <person name="Tran B."/>
            <person name="Rogers Y.-H."/>
            <person name="Friedman R."/>
            <person name="Venter J.C."/>
        </authorList>
    </citation>
    <scope>NUCLEOTIDE SEQUENCE [LARGE SCALE GENOMIC DNA]</scope>
    <source>
        <strain evidence="1 2">DSM 3645</strain>
    </source>
</reference>
<name>A3ZW01_9BACT</name>
<comment type="caution">
    <text evidence="1">The sequence shown here is derived from an EMBL/GenBank/DDBJ whole genome shotgun (WGS) entry which is preliminary data.</text>
</comment>
<accession>A3ZW01</accession>
<sequence>MRILVKFSSQTAFCRCCKLRLTRLKRIDSLRPP</sequence>
<dbReference type="AlphaFoldDB" id="A3ZW01"/>
<dbReference type="Proteomes" id="UP000004358">
    <property type="component" value="Unassembled WGS sequence"/>
</dbReference>
<protein>
    <submittedName>
        <fullName evidence="1">Uncharacterized protein</fullName>
    </submittedName>
</protein>
<proteinExistence type="predicted"/>
<dbReference type="HOGENOM" id="CLU_3380761_0_0_0"/>
<evidence type="ECO:0000313" key="2">
    <source>
        <dbReference type="Proteomes" id="UP000004358"/>
    </source>
</evidence>